<evidence type="ECO:0000256" key="11">
    <source>
        <dbReference type="ARBA" id="ARBA00023316"/>
    </source>
</evidence>
<evidence type="ECO:0000256" key="15">
    <source>
        <dbReference type="HAMAP-Rule" id="MF_01006"/>
    </source>
</evidence>
<dbReference type="EC" id="3.6.1.27" evidence="3 15"/>
<dbReference type="PANTHER" id="PTHR30622:SF2">
    <property type="entry name" value="UNDECAPRENYL-DIPHOSPHATASE"/>
    <property type="match status" value="1"/>
</dbReference>
<keyword evidence="7 15" id="KW-0378">Hydrolase</keyword>
<dbReference type="GO" id="GO:0050380">
    <property type="term" value="F:undecaprenyl-diphosphatase activity"/>
    <property type="evidence" value="ECO:0007669"/>
    <property type="project" value="UniProtKB-UniRule"/>
</dbReference>
<keyword evidence="11 15" id="KW-0961">Cell wall biogenesis/degradation</keyword>
<evidence type="ECO:0000256" key="6">
    <source>
        <dbReference type="ARBA" id="ARBA00022692"/>
    </source>
</evidence>
<keyword evidence="5 15" id="KW-1003">Cell membrane</keyword>
<comment type="similarity">
    <text evidence="2 15">Belongs to the UppP family.</text>
</comment>
<feature type="transmembrane region" description="Helical" evidence="15">
    <location>
        <begin position="45"/>
        <end position="67"/>
    </location>
</feature>
<evidence type="ECO:0000256" key="10">
    <source>
        <dbReference type="ARBA" id="ARBA00023251"/>
    </source>
</evidence>
<evidence type="ECO:0000256" key="9">
    <source>
        <dbReference type="ARBA" id="ARBA00023136"/>
    </source>
</evidence>
<dbReference type="GO" id="GO:0005886">
    <property type="term" value="C:plasma membrane"/>
    <property type="evidence" value="ECO:0007669"/>
    <property type="project" value="UniProtKB-SubCell"/>
</dbReference>
<comment type="miscellaneous">
    <text evidence="15">Bacitracin is thought to be involved in the inhibition of peptidoglycan synthesis by sequestering undecaprenyl diphosphate, thereby reducing the pool of lipid carrier available.</text>
</comment>
<feature type="transmembrane region" description="Helical" evidence="15">
    <location>
        <begin position="249"/>
        <end position="266"/>
    </location>
</feature>
<dbReference type="AlphaFoldDB" id="A0A9D9HMX2"/>
<reference evidence="16" key="1">
    <citation type="submission" date="2020-10" db="EMBL/GenBank/DDBJ databases">
        <authorList>
            <person name="Gilroy R."/>
        </authorList>
    </citation>
    <scope>NUCLEOTIDE SEQUENCE</scope>
    <source>
        <strain evidence="16">10532</strain>
    </source>
</reference>
<dbReference type="GO" id="GO:0046677">
    <property type="term" value="P:response to antibiotic"/>
    <property type="evidence" value="ECO:0007669"/>
    <property type="project" value="UniProtKB-UniRule"/>
</dbReference>
<proteinExistence type="inferred from homology"/>
<evidence type="ECO:0000256" key="12">
    <source>
        <dbReference type="ARBA" id="ARBA00032707"/>
    </source>
</evidence>
<comment type="function">
    <text evidence="15">Catalyzes the dephosphorylation of undecaprenyl diphosphate (UPP). Confers resistance to bacitracin.</text>
</comment>
<keyword evidence="10 15" id="KW-0046">Antibiotic resistance</keyword>
<accession>A0A9D9HMX2</accession>
<evidence type="ECO:0000313" key="16">
    <source>
        <dbReference type="EMBL" id="MBO8456907.1"/>
    </source>
</evidence>
<dbReference type="Proteomes" id="UP000823638">
    <property type="component" value="Unassembled WGS sequence"/>
</dbReference>
<gene>
    <name evidence="15" type="primary">uppP</name>
    <name evidence="16" type="ORF">IAA81_01610</name>
</gene>
<organism evidence="16 17">
    <name type="scientific">Candidatus Gallitreponema excrementavium</name>
    <dbReference type="NCBI Taxonomy" id="2840840"/>
    <lineage>
        <taxon>Bacteria</taxon>
        <taxon>Pseudomonadati</taxon>
        <taxon>Spirochaetota</taxon>
        <taxon>Spirochaetia</taxon>
        <taxon>Spirochaetales</taxon>
        <taxon>Candidatus Gallitreponema</taxon>
    </lineage>
</organism>
<evidence type="ECO:0000313" key="17">
    <source>
        <dbReference type="Proteomes" id="UP000823638"/>
    </source>
</evidence>
<evidence type="ECO:0000256" key="5">
    <source>
        <dbReference type="ARBA" id="ARBA00022475"/>
    </source>
</evidence>
<name>A0A9D9HMX2_9SPIR</name>
<evidence type="ECO:0000256" key="13">
    <source>
        <dbReference type="ARBA" id="ARBA00032932"/>
    </source>
</evidence>
<feature type="transmembrane region" description="Helical" evidence="15">
    <location>
        <begin position="186"/>
        <end position="205"/>
    </location>
</feature>
<reference evidence="16" key="2">
    <citation type="journal article" date="2021" name="PeerJ">
        <title>Extensive microbial diversity within the chicken gut microbiome revealed by metagenomics and culture.</title>
        <authorList>
            <person name="Gilroy R."/>
            <person name="Ravi A."/>
            <person name="Getino M."/>
            <person name="Pursley I."/>
            <person name="Horton D.L."/>
            <person name="Alikhan N.F."/>
            <person name="Baker D."/>
            <person name="Gharbi K."/>
            <person name="Hall N."/>
            <person name="Watson M."/>
            <person name="Adriaenssens E.M."/>
            <person name="Foster-Nyarko E."/>
            <person name="Jarju S."/>
            <person name="Secka A."/>
            <person name="Antonio M."/>
            <person name="Oren A."/>
            <person name="Chaudhuri R.R."/>
            <person name="La Ragione R."/>
            <person name="Hildebrand F."/>
            <person name="Pallen M.J."/>
        </authorList>
    </citation>
    <scope>NUCLEOTIDE SEQUENCE</scope>
    <source>
        <strain evidence="16">10532</strain>
    </source>
</reference>
<sequence>MSIIQSVILGLVQGITEFLPVSSSGHLAVLQSIFGLENVPLLYDILLHVSTLLVVFVIFRKTIFRLLEVFFRFCIGRKKPEDEESLKMIWAVLVATLVTGIMGILAGKYLMDDYPIKIVGAGFIVTAVLLFLTGLKTIPTTEEKKSPTIIQGLITGFAQGVGVLPGISRSGSTISAALYSGVNREVAGEFSFILSIPAILGALILELKDADNMLQEVSILPLVAGIISAFVSGFFALKFLVYLIKKGRLFYFAFYLIPLGLYTIFFL</sequence>
<dbReference type="HAMAP" id="MF_01006">
    <property type="entry name" value="Undec_diphosphatase"/>
    <property type="match status" value="1"/>
</dbReference>
<keyword evidence="9 15" id="KW-0472">Membrane</keyword>
<evidence type="ECO:0000256" key="1">
    <source>
        <dbReference type="ARBA" id="ARBA00004651"/>
    </source>
</evidence>
<dbReference type="PANTHER" id="PTHR30622">
    <property type="entry name" value="UNDECAPRENYL-DIPHOSPHATASE"/>
    <property type="match status" value="1"/>
</dbReference>
<evidence type="ECO:0000256" key="7">
    <source>
        <dbReference type="ARBA" id="ARBA00022801"/>
    </source>
</evidence>
<keyword evidence="8 15" id="KW-1133">Transmembrane helix</keyword>
<evidence type="ECO:0000256" key="14">
    <source>
        <dbReference type="ARBA" id="ARBA00047594"/>
    </source>
</evidence>
<comment type="catalytic activity">
    <reaction evidence="14 15">
        <text>di-trans,octa-cis-undecaprenyl diphosphate + H2O = di-trans,octa-cis-undecaprenyl phosphate + phosphate + H(+)</text>
        <dbReference type="Rhea" id="RHEA:28094"/>
        <dbReference type="ChEBI" id="CHEBI:15377"/>
        <dbReference type="ChEBI" id="CHEBI:15378"/>
        <dbReference type="ChEBI" id="CHEBI:43474"/>
        <dbReference type="ChEBI" id="CHEBI:58405"/>
        <dbReference type="ChEBI" id="CHEBI:60392"/>
        <dbReference type="EC" id="3.6.1.27"/>
    </reaction>
</comment>
<evidence type="ECO:0000256" key="3">
    <source>
        <dbReference type="ARBA" id="ARBA00012374"/>
    </source>
</evidence>
<evidence type="ECO:0000256" key="4">
    <source>
        <dbReference type="ARBA" id="ARBA00021581"/>
    </source>
</evidence>
<feature type="transmembrane region" description="Helical" evidence="15">
    <location>
        <begin position="116"/>
        <end position="135"/>
    </location>
</feature>
<comment type="subcellular location">
    <subcellularLocation>
        <location evidence="1 15">Cell membrane</location>
        <topology evidence="1 15">Multi-pass membrane protein</topology>
    </subcellularLocation>
</comment>
<dbReference type="InterPro" id="IPR003824">
    <property type="entry name" value="UppP"/>
</dbReference>
<feature type="transmembrane region" description="Helical" evidence="15">
    <location>
        <begin position="88"/>
        <end position="110"/>
    </location>
</feature>
<evidence type="ECO:0000256" key="8">
    <source>
        <dbReference type="ARBA" id="ARBA00022989"/>
    </source>
</evidence>
<evidence type="ECO:0000256" key="2">
    <source>
        <dbReference type="ARBA" id="ARBA00010621"/>
    </source>
</evidence>
<dbReference type="EMBL" id="JADIMM010000023">
    <property type="protein sequence ID" value="MBO8456907.1"/>
    <property type="molecule type" value="Genomic_DNA"/>
</dbReference>
<keyword evidence="15" id="KW-0133">Cell shape</keyword>
<keyword evidence="15" id="KW-0573">Peptidoglycan synthesis</keyword>
<dbReference type="GO" id="GO:0009252">
    <property type="term" value="P:peptidoglycan biosynthetic process"/>
    <property type="evidence" value="ECO:0007669"/>
    <property type="project" value="UniProtKB-KW"/>
</dbReference>
<dbReference type="GO" id="GO:0071555">
    <property type="term" value="P:cell wall organization"/>
    <property type="evidence" value="ECO:0007669"/>
    <property type="project" value="UniProtKB-KW"/>
</dbReference>
<feature type="transmembrane region" description="Helical" evidence="15">
    <location>
        <begin position="217"/>
        <end position="237"/>
    </location>
</feature>
<dbReference type="GO" id="GO:0008360">
    <property type="term" value="P:regulation of cell shape"/>
    <property type="evidence" value="ECO:0007669"/>
    <property type="project" value="UniProtKB-KW"/>
</dbReference>
<comment type="caution">
    <text evidence="16">The sequence shown here is derived from an EMBL/GenBank/DDBJ whole genome shotgun (WGS) entry which is preliminary data.</text>
</comment>
<keyword evidence="6 15" id="KW-0812">Transmembrane</keyword>
<dbReference type="Pfam" id="PF02673">
    <property type="entry name" value="BacA"/>
    <property type="match status" value="1"/>
</dbReference>
<protein>
    <recommendedName>
        <fullName evidence="4 15">Undecaprenyl-diphosphatase</fullName>
        <ecNumber evidence="3 15">3.6.1.27</ecNumber>
    </recommendedName>
    <alternativeName>
        <fullName evidence="13 15">Bacitracin resistance protein</fullName>
    </alternativeName>
    <alternativeName>
        <fullName evidence="12 15">Undecaprenyl pyrophosphate phosphatase</fullName>
    </alternativeName>
</protein>